<dbReference type="Gene3D" id="1.10.260.40">
    <property type="entry name" value="lambda repressor-like DNA-binding domains"/>
    <property type="match status" value="1"/>
</dbReference>
<dbReference type="SMART" id="SM00530">
    <property type="entry name" value="HTH_XRE"/>
    <property type="match status" value="1"/>
</dbReference>
<dbReference type="Proteomes" id="UP000070260">
    <property type="component" value="Chromosome"/>
</dbReference>
<evidence type="ECO:0000313" key="3">
    <source>
        <dbReference type="Proteomes" id="UP000070260"/>
    </source>
</evidence>
<feature type="domain" description="HTH cro/C1-type" evidence="1">
    <location>
        <begin position="8"/>
        <end position="50"/>
    </location>
</feature>
<name>A0A140GUE1_CLOPF</name>
<evidence type="ECO:0000259" key="1">
    <source>
        <dbReference type="PROSITE" id="PS50943"/>
    </source>
</evidence>
<dbReference type="SUPFAM" id="SSF47413">
    <property type="entry name" value="lambda repressor-like DNA-binding domains"/>
    <property type="match status" value="1"/>
</dbReference>
<dbReference type="EMBL" id="CP010994">
    <property type="protein sequence ID" value="AMN37232.1"/>
    <property type="molecule type" value="Genomic_DNA"/>
</dbReference>
<accession>A0A140GUE1</accession>
<gene>
    <name evidence="2" type="ORF">JFP838_12810</name>
</gene>
<dbReference type="GO" id="GO:0003677">
    <property type="term" value="F:DNA binding"/>
    <property type="evidence" value="ECO:0007669"/>
    <property type="project" value="InterPro"/>
</dbReference>
<sequence>MIYGYKAKEMSRLLDISPSYLSEIENNKKKPTLDLLEKYSKIFQIKVSSIIAMSENYNEDLKNNLNINKVMVRLMNYLAALHGDDDD</sequence>
<protein>
    <recommendedName>
        <fullName evidence="1">HTH cro/C1-type domain-containing protein</fullName>
    </recommendedName>
</protein>
<dbReference type="InterPro" id="IPR001387">
    <property type="entry name" value="Cro/C1-type_HTH"/>
</dbReference>
<proteinExistence type="predicted"/>
<dbReference type="PATRIC" id="fig|1502.177.peg.2617"/>
<reference evidence="2 3" key="1">
    <citation type="journal article" date="2016" name="PLoS ONE">
        <title>Plasmid Characterization and Chromosome Analysis of Two netF+ Clostridium perfringens Isolates Associated with Foal and Canine Necrotizing Enteritis.</title>
        <authorList>
            <person name="Mehdizadeh Gohari I."/>
            <person name="Kropinski A.M."/>
            <person name="Weese S.J."/>
            <person name="Parreira V.R."/>
            <person name="Whitehead A.E."/>
            <person name="Boerlin P."/>
            <person name="Prescott J.F."/>
        </authorList>
    </citation>
    <scope>NUCLEOTIDE SEQUENCE [LARGE SCALE GENOMIC DNA]</scope>
    <source>
        <strain evidence="2 3">JP838</strain>
    </source>
</reference>
<evidence type="ECO:0000313" key="2">
    <source>
        <dbReference type="EMBL" id="AMN37232.1"/>
    </source>
</evidence>
<dbReference type="CDD" id="cd00093">
    <property type="entry name" value="HTH_XRE"/>
    <property type="match status" value="1"/>
</dbReference>
<dbReference type="Pfam" id="PF01381">
    <property type="entry name" value="HTH_3"/>
    <property type="match status" value="1"/>
</dbReference>
<dbReference type="PROSITE" id="PS50943">
    <property type="entry name" value="HTH_CROC1"/>
    <property type="match status" value="1"/>
</dbReference>
<dbReference type="AlphaFoldDB" id="A0A140GUE1"/>
<dbReference type="OrthoDB" id="1859224at2"/>
<organism evidence="2 3">
    <name type="scientific">Clostridium perfringens</name>
    <dbReference type="NCBI Taxonomy" id="1502"/>
    <lineage>
        <taxon>Bacteria</taxon>
        <taxon>Bacillati</taxon>
        <taxon>Bacillota</taxon>
        <taxon>Clostridia</taxon>
        <taxon>Eubacteriales</taxon>
        <taxon>Clostridiaceae</taxon>
        <taxon>Clostridium</taxon>
    </lineage>
</organism>
<dbReference type="InterPro" id="IPR010982">
    <property type="entry name" value="Lambda_DNA-bd_dom_sf"/>
</dbReference>